<dbReference type="PANTHER" id="PTHR36508">
    <property type="entry name" value="PROTEIN SLYX"/>
    <property type="match status" value="1"/>
</dbReference>
<dbReference type="HOGENOM" id="CLU_180796_1_3_6"/>
<dbReference type="Pfam" id="PF04102">
    <property type="entry name" value="SlyX"/>
    <property type="match status" value="1"/>
</dbReference>
<dbReference type="eggNOG" id="COG2900">
    <property type="taxonomic scope" value="Bacteria"/>
</dbReference>
<evidence type="ECO:0008006" key="4">
    <source>
        <dbReference type="Google" id="ProtNLM"/>
    </source>
</evidence>
<organism evidence="2 3">
    <name type="scientific">Marichromatium purpuratum 984</name>
    <dbReference type="NCBI Taxonomy" id="765910"/>
    <lineage>
        <taxon>Bacteria</taxon>
        <taxon>Pseudomonadati</taxon>
        <taxon>Pseudomonadota</taxon>
        <taxon>Gammaproteobacteria</taxon>
        <taxon>Chromatiales</taxon>
        <taxon>Chromatiaceae</taxon>
        <taxon>Marichromatium</taxon>
    </lineage>
</organism>
<gene>
    <name evidence="2" type="ORF">MARPU_09035</name>
</gene>
<dbReference type="EMBL" id="CP007031">
    <property type="protein sequence ID" value="AHF03992.1"/>
    <property type="molecule type" value="Genomic_DNA"/>
</dbReference>
<dbReference type="AlphaFoldDB" id="W0DZW3"/>
<dbReference type="KEGG" id="mpur:MARPU_09035"/>
<protein>
    <recommendedName>
        <fullName evidence="4">Protein SlyX homolog</fullName>
    </recommendedName>
</protein>
<name>W0DZW3_MARPU</name>
<dbReference type="PANTHER" id="PTHR36508:SF1">
    <property type="entry name" value="PROTEIN SLYX"/>
    <property type="match status" value="1"/>
</dbReference>
<keyword evidence="3" id="KW-1185">Reference proteome</keyword>
<reference evidence="2 3" key="1">
    <citation type="submission" date="2013-12" db="EMBL/GenBank/DDBJ databases">
        <authorList>
            <consortium name="DOE Joint Genome Institute"/>
            <person name="Bryant D.A."/>
            <person name="Huntemann M."/>
            <person name="Han J."/>
            <person name="Chen A."/>
            <person name="Kyrpides N."/>
            <person name="Mavromatis K."/>
            <person name="Markowitz V."/>
            <person name="Palaniappan K."/>
            <person name="Ivanova N."/>
            <person name="Schaumberg A."/>
            <person name="Pati A."/>
            <person name="Liolios K."/>
            <person name="Nordberg H.P."/>
            <person name="Cantor M.N."/>
            <person name="Hua S.X."/>
            <person name="Woyke T."/>
        </authorList>
    </citation>
    <scope>NUCLEOTIDE SEQUENCE [LARGE SCALE GENOMIC DNA]</scope>
    <source>
        <strain evidence="2 3">984</strain>
    </source>
</reference>
<accession>W0DZW3</accession>
<feature type="region of interest" description="Disordered" evidence="1">
    <location>
        <begin position="47"/>
        <end position="67"/>
    </location>
</feature>
<dbReference type="InterPro" id="IPR007236">
    <property type="entry name" value="SlyX"/>
</dbReference>
<evidence type="ECO:0000313" key="3">
    <source>
        <dbReference type="Proteomes" id="UP000005275"/>
    </source>
</evidence>
<sequence length="67" mass="7655">MTELQLRLTYQEDDLKQLNAVVTRQQTEIDTLREELAKMRAWITSALSARDDQTGGAPTDEPPPPHY</sequence>
<proteinExistence type="predicted"/>
<evidence type="ECO:0000313" key="2">
    <source>
        <dbReference type="EMBL" id="AHF03992.1"/>
    </source>
</evidence>
<dbReference type="Proteomes" id="UP000005275">
    <property type="component" value="Chromosome"/>
</dbReference>
<evidence type="ECO:0000256" key="1">
    <source>
        <dbReference type="SAM" id="MobiDB-lite"/>
    </source>
</evidence>